<dbReference type="AlphaFoldDB" id="A0A368H1Q7"/>
<proteinExistence type="predicted"/>
<keyword evidence="2" id="KW-1185">Reference proteome</keyword>
<accession>A0A368H1Q7</accession>
<comment type="caution">
    <text evidence="1">The sequence shown here is derived from an EMBL/GenBank/DDBJ whole genome shotgun (WGS) entry which is preliminary data.</text>
</comment>
<dbReference type="EMBL" id="JOJR01000037">
    <property type="protein sequence ID" value="RCN49190.1"/>
    <property type="molecule type" value="Genomic_DNA"/>
</dbReference>
<dbReference type="OrthoDB" id="5876712at2759"/>
<evidence type="ECO:0000313" key="1">
    <source>
        <dbReference type="EMBL" id="RCN49190.1"/>
    </source>
</evidence>
<protein>
    <submittedName>
        <fullName evidence="1">Uncharacterized protein</fullName>
    </submittedName>
</protein>
<gene>
    <name evidence="1" type="ORF">ANCCAN_04763</name>
</gene>
<organism evidence="1 2">
    <name type="scientific">Ancylostoma caninum</name>
    <name type="common">Dog hookworm</name>
    <dbReference type="NCBI Taxonomy" id="29170"/>
    <lineage>
        <taxon>Eukaryota</taxon>
        <taxon>Metazoa</taxon>
        <taxon>Ecdysozoa</taxon>
        <taxon>Nematoda</taxon>
        <taxon>Chromadorea</taxon>
        <taxon>Rhabditida</taxon>
        <taxon>Rhabditina</taxon>
        <taxon>Rhabditomorpha</taxon>
        <taxon>Strongyloidea</taxon>
        <taxon>Ancylostomatidae</taxon>
        <taxon>Ancylostomatinae</taxon>
        <taxon>Ancylostoma</taxon>
    </lineage>
</organism>
<reference evidence="1 2" key="1">
    <citation type="submission" date="2014-10" db="EMBL/GenBank/DDBJ databases">
        <title>Draft genome of the hookworm Ancylostoma caninum.</title>
        <authorList>
            <person name="Mitreva M."/>
        </authorList>
    </citation>
    <scope>NUCLEOTIDE SEQUENCE [LARGE SCALE GENOMIC DNA]</scope>
    <source>
        <strain evidence="1 2">Baltimore</strain>
    </source>
</reference>
<name>A0A368H1Q7_ANCCA</name>
<dbReference type="Proteomes" id="UP000252519">
    <property type="component" value="Unassembled WGS sequence"/>
</dbReference>
<sequence length="173" mass="20162">MCTKNRVNPEKVENVCEKASKFAAVKAVEYPVMWEMEPMVKHAHPLFKERIYLGKGVIRIDRDVRIPDDQELREYFWHFVSTTVDHQYRIQLPWRQIPGRPDTGIPRAPQITDIHSTVRPDVIHPHKLSKDGAPVQQLERSKGKKYKVQERRRLPPPRCDTTGTIVSLVGCEF</sequence>
<evidence type="ECO:0000313" key="2">
    <source>
        <dbReference type="Proteomes" id="UP000252519"/>
    </source>
</evidence>